<reference evidence="1 2" key="1">
    <citation type="submission" date="2021-06" db="EMBL/GenBank/DDBJ databases">
        <title>Caerostris extrusa draft genome.</title>
        <authorList>
            <person name="Kono N."/>
            <person name="Arakawa K."/>
        </authorList>
    </citation>
    <scope>NUCLEOTIDE SEQUENCE [LARGE SCALE GENOMIC DNA]</scope>
</reference>
<protein>
    <submittedName>
        <fullName evidence="1">Uncharacterized protein</fullName>
    </submittedName>
</protein>
<comment type="caution">
    <text evidence="1">The sequence shown here is derived from an EMBL/GenBank/DDBJ whole genome shotgun (WGS) entry which is preliminary data.</text>
</comment>
<evidence type="ECO:0000313" key="1">
    <source>
        <dbReference type="EMBL" id="GIY28750.1"/>
    </source>
</evidence>
<accession>A0AAV4S529</accession>
<proteinExistence type="predicted"/>
<dbReference type="AlphaFoldDB" id="A0AAV4S529"/>
<dbReference type="EMBL" id="BPLR01008979">
    <property type="protein sequence ID" value="GIY28750.1"/>
    <property type="molecule type" value="Genomic_DNA"/>
</dbReference>
<keyword evidence="2" id="KW-1185">Reference proteome</keyword>
<gene>
    <name evidence="1" type="ORF">CEXT_344381</name>
</gene>
<sequence length="19" mass="2291">ENKENFECEDTQLEILSFC</sequence>
<evidence type="ECO:0000313" key="2">
    <source>
        <dbReference type="Proteomes" id="UP001054945"/>
    </source>
</evidence>
<feature type="non-terminal residue" evidence="1">
    <location>
        <position position="1"/>
    </location>
</feature>
<organism evidence="1 2">
    <name type="scientific">Caerostris extrusa</name>
    <name type="common">Bark spider</name>
    <name type="synonym">Caerostris bankana</name>
    <dbReference type="NCBI Taxonomy" id="172846"/>
    <lineage>
        <taxon>Eukaryota</taxon>
        <taxon>Metazoa</taxon>
        <taxon>Ecdysozoa</taxon>
        <taxon>Arthropoda</taxon>
        <taxon>Chelicerata</taxon>
        <taxon>Arachnida</taxon>
        <taxon>Araneae</taxon>
        <taxon>Araneomorphae</taxon>
        <taxon>Entelegynae</taxon>
        <taxon>Araneoidea</taxon>
        <taxon>Araneidae</taxon>
        <taxon>Caerostris</taxon>
    </lineage>
</organism>
<name>A0AAV4S529_CAEEX</name>
<dbReference type="Proteomes" id="UP001054945">
    <property type="component" value="Unassembled WGS sequence"/>
</dbReference>